<keyword evidence="10" id="KW-0460">Magnesium</keyword>
<feature type="domain" description="Helicase C-terminal" evidence="19">
    <location>
        <begin position="400"/>
        <end position="605"/>
    </location>
</feature>
<evidence type="ECO:0000259" key="18">
    <source>
        <dbReference type="PROSITE" id="PS51192"/>
    </source>
</evidence>
<feature type="region of interest" description="Disordered" evidence="14">
    <location>
        <begin position="1"/>
        <end position="43"/>
    </location>
</feature>
<keyword evidence="22" id="KW-1185">Reference proteome</keyword>
<dbReference type="FunCoup" id="A0A061GR83">
    <property type="interactions" value="2425"/>
</dbReference>
<evidence type="ECO:0000256" key="13">
    <source>
        <dbReference type="PROSITE-ProRule" id="PRU00657"/>
    </source>
</evidence>
<evidence type="ECO:0000256" key="9">
    <source>
        <dbReference type="ARBA" id="ARBA00022840"/>
    </source>
</evidence>
<evidence type="ECO:0000259" key="20">
    <source>
        <dbReference type="PROSITE" id="PS51327"/>
    </source>
</evidence>
<dbReference type="PROSITE" id="PS51194">
    <property type="entry name" value="HELICASE_CTER"/>
    <property type="match status" value="1"/>
</dbReference>
<feature type="domain" description="Dicer dsRNA-binding fold" evidence="20">
    <location>
        <begin position="620"/>
        <end position="710"/>
    </location>
</feature>
<dbReference type="Proteomes" id="UP000026915">
    <property type="component" value="Chromosome 9"/>
</dbReference>
<dbReference type="Gene3D" id="1.10.1520.10">
    <property type="entry name" value="Ribonuclease III domain"/>
    <property type="match status" value="2"/>
</dbReference>
<dbReference type="SUPFAM" id="SSF52540">
    <property type="entry name" value="P-loop containing nucleoside triphosphate hydrolases"/>
    <property type="match status" value="1"/>
</dbReference>
<dbReference type="GO" id="GO:0004386">
    <property type="term" value="F:helicase activity"/>
    <property type="evidence" value="ECO:0007669"/>
    <property type="project" value="UniProtKB-KW"/>
</dbReference>
<dbReference type="Pfam" id="PF00270">
    <property type="entry name" value="DEAD"/>
    <property type="match status" value="1"/>
</dbReference>
<dbReference type="InterPro" id="IPR036389">
    <property type="entry name" value="RNase_III_sf"/>
</dbReference>
<accession>A0A061GR83</accession>
<comment type="similarity">
    <text evidence="12 13">Belongs to the helicase family. Dicer subfamily.</text>
</comment>
<dbReference type="InterPro" id="IPR005034">
    <property type="entry name" value="Dicer_dimerisation"/>
</dbReference>
<sequence length="1690" mass="189985">MPDGELSADGVEPPVTAKPKAYASPSPIAEVSEENGAKVEKKEKDPRKIARKYQLELCKKAMEENIIVYLETGCGKTHIAVLLIYELAHLIRKPQQKICIFLAPTVALVQQQGRVIEDSLDFKVGTYCGNCRHLKNHQDWEKEMEQYEVLVMTPQILLRSLYHCFIRMDLIALLIFDECHHAQIKSNHPYAEIMRAFYDKATASTLPRIFGMTASPIVGKDASSQMNLPKSINSLENLLDAKVYSIGDKEELESFVASPVVRVYNYGPVDLGPSSSYMLCCSKLEKMKRQCISTLGRKNGDSQCARSTKKLLRRMHDNIIFCLENLGLWGALQACRLLLTGDNSERNELVEDEGSLSDDSVCDRYLAQAADIFASDCRRDGTAHDISDVEILKEPFFSKKLLRLIGILSTFRLQPNMKCIIFVNRIVTARSLSYILQNLKFLSSLKCHFLVGVHSGLKSMSRKTMKKILEKFRTGERYLLFLKTYLSLSLMLLNAKGVAFERMAVICMGKPCLNLLVATKVGEEGLDIQTCCLVIRFDLPETVASFIQSRGRARMPLSEYAFLVNSGNERELNLIKNFKNDEDRMNMEISFRTSTEVFTSLEERMYKVDSSGASISSGYSISLLHQYCSKLPHDEYFDPRPSFFYFDDIGGTICNIVLPSNAPINQIASTPQSSVDAAKKDACLKAVEELHKLGALNDYLLPLQKNAFEEETVLESSDSGSSEDEDSRGELHEMLVPAALKEPWTNLEDYVLLNSYYIKFIPDPEDRSYKEFGLFVKSPLPKEAERMELDLHLARRRSVMTKLVPSGVAEFNRKEIMQAQHFQEMFFKVILDRSKFLSEYVPLGNNEVFASSSSTFYLLLPVILHNCENKVMVDWKIIKRCLSSPLFKTPAEAVENGNFPSGVCLELANGCRDVRDVKNSFVYAPHKVAFYFITNIVGEKNGYSPYRDSGTLSHVEHLKMSDIHLKHPEQPLLRAKPLFKLRNLLHNRKPEDSESNELDEYFIDLPPELCQLKIIGFSKDIGSSLSLLPSIMHRLENLLVAIELKHVFSASFPEGAEVTANKVLEALTTEKCQERFSLERLESLGDAFLKFAVGRHLFLLHDALDEGGLTRRRSNAVNNSNLFKLATRSNLQVYIRDQPFDPCQFYALGHPCQIICTKETEGTTHSQYNCQADHANSEVRCSRNHHWLHKKTIADVVEALVGAFIVDRGFKAATAFLRWIGIRVDFQHSQVNNVCAASKRFMPLCSKVDTGALENLLGYQFLHKGLLLQAFVHPSHNKHGGGCYQRLEFLGDAVLDYLITSYLFSVYPKLKPGQLTDLRSVSVNNKSFANVAVDRSLHKFLICDSCPLSEAIGKYVDFITSSPERGLFEGPKCPKVLGDLVESSFGAILLDTGFNLNRVWKIMLSILDPIKSLSTVQLNPIRELQELCQSCNWDLKFLTSKSGRNFSVDAKVKAGDVPLAVSAINPNRKDAIRTASQQIYAKLKALGYAPKSKSLEEVLKTSRKMEAELIGFDETPVDVADPDTNGSAKMKLQQSVENDFNPRIHFINKAINLCKPRNSPVSSPMPSFEVKAGCMPSPIEVKGALPCSSNVDPACGIDTPSRGESLQKTARSRLHEICAINCWKPPLFECCEEEGPSHLRSFTFKVMLVIEEAPDMILECFGSPRTKKKAAAEHAAEGALWYLKHEGYLH</sequence>
<reference evidence="21 22" key="1">
    <citation type="journal article" date="2013" name="Genome Biol.">
        <title>The genome sequence of the most widely cultivated cacao type and its use to identify candidate genes regulating pod color.</title>
        <authorList>
            <person name="Motamayor J.C."/>
            <person name="Mockaitis K."/>
            <person name="Schmutz J."/>
            <person name="Haiminen N."/>
            <person name="Iii D.L."/>
            <person name="Cornejo O."/>
            <person name="Findley S.D."/>
            <person name="Zheng P."/>
            <person name="Utro F."/>
            <person name="Royaert S."/>
            <person name="Saski C."/>
            <person name="Jenkins J."/>
            <person name="Podicheti R."/>
            <person name="Zhao M."/>
            <person name="Scheffler B.E."/>
            <person name="Stack J.C."/>
            <person name="Feltus F.A."/>
            <person name="Mustiga G.M."/>
            <person name="Amores F."/>
            <person name="Phillips W."/>
            <person name="Marelli J.P."/>
            <person name="May G.D."/>
            <person name="Shapiro H."/>
            <person name="Ma J."/>
            <person name="Bustamante C.D."/>
            <person name="Schnell R.J."/>
            <person name="Main D."/>
            <person name="Gilbert D."/>
            <person name="Parida L."/>
            <person name="Kuhn D.N."/>
        </authorList>
    </citation>
    <scope>NUCLEOTIDE SEQUENCE [LARGE SCALE GENOMIC DNA]</scope>
    <source>
        <strain evidence="22">cv. Matina 1-6</strain>
    </source>
</reference>
<dbReference type="PANTHER" id="PTHR14950">
    <property type="entry name" value="DICER-RELATED"/>
    <property type="match status" value="1"/>
</dbReference>
<dbReference type="InterPro" id="IPR038248">
    <property type="entry name" value="Dicer_dimer_sf"/>
</dbReference>
<dbReference type="PROSITE" id="PS50821">
    <property type="entry name" value="PAZ"/>
    <property type="match status" value="1"/>
</dbReference>
<evidence type="ECO:0000256" key="6">
    <source>
        <dbReference type="ARBA" id="ARBA00022759"/>
    </source>
</evidence>
<evidence type="ECO:0000256" key="1">
    <source>
        <dbReference type="ARBA" id="ARBA00001936"/>
    </source>
</evidence>
<keyword evidence="7" id="KW-0378">Hydrolase</keyword>
<dbReference type="InterPro" id="IPR011545">
    <property type="entry name" value="DEAD/DEAH_box_helicase_dom"/>
</dbReference>
<evidence type="ECO:0000313" key="21">
    <source>
        <dbReference type="EMBL" id="EOY29629.1"/>
    </source>
</evidence>
<feature type="domain" description="Helicase ATP-binding" evidence="18">
    <location>
        <begin position="57"/>
        <end position="234"/>
    </location>
</feature>
<keyword evidence="4" id="KW-0479">Metal-binding</keyword>
<dbReference type="SMART" id="SM00490">
    <property type="entry name" value="HELICc"/>
    <property type="match status" value="1"/>
</dbReference>
<dbReference type="FunFam" id="1.10.1520.10:FF:000004">
    <property type="entry name" value="Endoribonuclease dicer-like 1"/>
    <property type="match status" value="1"/>
</dbReference>
<dbReference type="CDD" id="cd18034">
    <property type="entry name" value="DEXHc_dicer"/>
    <property type="match status" value="1"/>
</dbReference>
<dbReference type="InterPro" id="IPR003100">
    <property type="entry name" value="PAZ_dom"/>
</dbReference>
<dbReference type="OMA" id="YHVNRMC"/>
<dbReference type="SUPFAM" id="SSF54768">
    <property type="entry name" value="dsRNA-binding domain-like"/>
    <property type="match status" value="2"/>
</dbReference>
<dbReference type="CDD" id="cd00593">
    <property type="entry name" value="RIBOc"/>
    <property type="match status" value="2"/>
</dbReference>
<dbReference type="Gramene" id="EOY29629">
    <property type="protein sequence ID" value="EOY29629"/>
    <property type="gene ID" value="TCM_037118"/>
</dbReference>
<keyword evidence="8" id="KW-0347">Helicase</keyword>
<evidence type="ECO:0000256" key="8">
    <source>
        <dbReference type="ARBA" id="ARBA00022806"/>
    </source>
</evidence>
<dbReference type="SMART" id="SM00949">
    <property type="entry name" value="PAZ"/>
    <property type="match status" value="1"/>
</dbReference>
<keyword evidence="11 13" id="KW-0694">RNA-binding</keyword>
<feature type="domain" description="PAZ" evidence="17">
    <location>
        <begin position="903"/>
        <end position="1014"/>
    </location>
</feature>
<gene>
    <name evidence="21" type="ORF">TCM_037118</name>
</gene>
<dbReference type="GO" id="GO:0004525">
    <property type="term" value="F:ribonuclease III activity"/>
    <property type="evidence" value="ECO:0000318"/>
    <property type="project" value="GO_Central"/>
</dbReference>
<dbReference type="PROSITE" id="PS50142">
    <property type="entry name" value="RNASE_3_2"/>
    <property type="match status" value="2"/>
</dbReference>
<dbReference type="GO" id="GO:0005737">
    <property type="term" value="C:cytoplasm"/>
    <property type="evidence" value="ECO:0000318"/>
    <property type="project" value="GO_Central"/>
</dbReference>
<dbReference type="GO" id="GO:0030422">
    <property type="term" value="P:siRNA processing"/>
    <property type="evidence" value="ECO:0000318"/>
    <property type="project" value="GO_Central"/>
</dbReference>
<protein>
    <submittedName>
        <fullName evidence="21">Dicer-like protein, putative isoform 1</fullName>
    </submittedName>
</protein>
<feature type="domain" description="DRBM" evidence="15">
    <location>
        <begin position="1609"/>
        <end position="1685"/>
    </location>
</feature>
<evidence type="ECO:0000259" key="17">
    <source>
        <dbReference type="PROSITE" id="PS50821"/>
    </source>
</evidence>
<dbReference type="PROSITE" id="PS50137">
    <property type="entry name" value="DS_RBD"/>
    <property type="match status" value="1"/>
</dbReference>
<evidence type="ECO:0000256" key="2">
    <source>
        <dbReference type="ARBA" id="ARBA00001946"/>
    </source>
</evidence>
<evidence type="ECO:0000256" key="3">
    <source>
        <dbReference type="ARBA" id="ARBA00022722"/>
    </source>
</evidence>
<name>A0A061GR83_THECC</name>
<dbReference type="FunFam" id="3.40.50.300:FF:000705">
    <property type="entry name" value="Endoribonuclease dicer-like protein"/>
    <property type="match status" value="1"/>
</dbReference>
<comment type="cofactor">
    <cofactor evidence="1">
        <name>Mn(2+)</name>
        <dbReference type="ChEBI" id="CHEBI:29035"/>
    </cofactor>
</comment>
<dbReference type="PANTHER" id="PTHR14950:SF15">
    <property type="entry name" value="DICER-LIKE PROTEIN 4"/>
    <property type="match status" value="1"/>
</dbReference>
<evidence type="ECO:0000256" key="7">
    <source>
        <dbReference type="ARBA" id="ARBA00022801"/>
    </source>
</evidence>
<dbReference type="GO" id="GO:0005634">
    <property type="term" value="C:nucleus"/>
    <property type="evidence" value="ECO:0000318"/>
    <property type="project" value="GO_Central"/>
</dbReference>
<dbReference type="PROSITE" id="PS00517">
    <property type="entry name" value="RNASE_3_1"/>
    <property type="match status" value="1"/>
</dbReference>
<dbReference type="InterPro" id="IPR027417">
    <property type="entry name" value="P-loop_NTPase"/>
</dbReference>
<dbReference type="Gene3D" id="2.170.260.10">
    <property type="entry name" value="paz domain"/>
    <property type="match status" value="1"/>
</dbReference>
<dbReference type="InParanoid" id="A0A061GR83"/>
<organism evidence="21 22">
    <name type="scientific">Theobroma cacao</name>
    <name type="common">Cacao</name>
    <name type="synonym">Cocoa</name>
    <dbReference type="NCBI Taxonomy" id="3641"/>
    <lineage>
        <taxon>Eukaryota</taxon>
        <taxon>Viridiplantae</taxon>
        <taxon>Streptophyta</taxon>
        <taxon>Embryophyta</taxon>
        <taxon>Tracheophyta</taxon>
        <taxon>Spermatophyta</taxon>
        <taxon>Magnoliopsida</taxon>
        <taxon>eudicotyledons</taxon>
        <taxon>Gunneridae</taxon>
        <taxon>Pentapetalae</taxon>
        <taxon>rosids</taxon>
        <taxon>malvids</taxon>
        <taxon>Malvales</taxon>
        <taxon>Malvaceae</taxon>
        <taxon>Byttnerioideae</taxon>
        <taxon>Theobroma</taxon>
    </lineage>
</organism>
<dbReference type="SMART" id="SM00535">
    <property type="entry name" value="RIBOc"/>
    <property type="match status" value="2"/>
</dbReference>
<dbReference type="Pfam" id="PF00271">
    <property type="entry name" value="Helicase_C"/>
    <property type="match status" value="1"/>
</dbReference>
<keyword evidence="3" id="KW-0540">Nuclease</keyword>
<dbReference type="eggNOG" id="KOG0701">
    <property type="taxonomic scope" value="Eukaryota"/>
</dbReference>
<evidence type="ECO:0000259" key="16">
    <source>
        <dbReference type="PROSITE" id="PS50142"/>
    </source>
</evidence>
<dbReference type="SMART" id="SM00487">
    <property type="entry name" value="DEXDc"/>
    <property type="match status" value="1"/>
</dbReference>
<evidence type="ECO:0000256" key="4">
    <source>
        <dbReference type="ARBA" id="ARBA00022723"/>
    </source>
</evidence>
<proteinExistence type="inferred from homology"/>
<evidence type="ECO:0000313" key="22">
    <source>
        <dbReference type="Proteomes" id="UP000026915"/>
    </source>
</evidence>
<dbReference type="GO" id="GO:0003723">
    <property type="term" value="F:RNA binding"/>
    <property type="evidence" value="ECO:0000318"/>
    <property type="project" value="GO_Central"/>
</dbReference>
<keyword evidence="6" id="KW-0255">Endonuclease</keyword>
<dbReference type="Gene3D" id="3.30.160.380">
    <property type="entry name" value="Dicer dimerisation domain"/>
    <property type="match status" value="1"/>
</dbReference>
<dbReference type="Gene3D" id="3.40.50.300">
    <property type="entry name" value="P-loop containing nucleotide triphosphate hydrolases"/>
    <property type="match status" value="2"/>
</dbReference>
<evidence type="ECO:0000259" key="15">
    <source>
        <dbReference type="PROSITE" id="PS50137"/>
    </source>
</evidence>
<keyword evidence="5" id="KW-0547">Nucleotide-binding</keyword>
<dbReference type="InterPro" id="IPR001650">
    <property type="entry name" value="Helicase_C-like"/>
</dbReference>
<feature type="domain" description="RNase III" evidence="16">
    <location>
        <begin position="1250"/>
        <end position="1393"/>
    </location>
</feature>
<dbReference type="PROSITE" id="PS51192">
    <property type="entry name" value="HELICASE_ATP_BIND_1"/>
    <property type="match status" value="1"/>
</dbReference>
<dbReference type="InterPro" id="IPR014720">
    <property type="entry name" value="dsRBD_dom"/>
</dbReference>
<evidence type="ECO:0000256" key="11">
    <source>
        <dbReference type="ARBA" id="ARBA00022884"/>
    </source>
</evidence>
<keyword evidence="9" id="KW-0067">ATP-binding</keyword>
<dbReference type="Pfam" id="PF14709">
    <property type="entry name" value="DND1_DSRM"/>
    <property type="match status" value="1"/>
</dbReference>
<dbReference type="Pfam" id="PF00636">
    <property type="entry name" value="Ribonuclease_3"/>
    <property type="match status" value="2"/>
</dbReference>
<comment type="cofactor">
    <cofactor evidence="2">
        <name>Mg(2+)</name>
        <dbReference type="ChEBI" id="CHEBI:18420"/>
    </cofactor>
</comment>
<dbReference type="GO" id="GO:0046872">
    <property type="term" value="F:metal ion binding"/>
    <property type="evidence" value="ECO:0007669"/>
    <property type="project" value="UniProtKB-KW"/>
</dbReference>
<dbReference type="Pfam" id="PF03368">
    <property type="entry name" value="Dicer_dimer"/>
    <property type="match status" value="1"/>
</dbReference>
<evidence type="ECO:0000256" key="10">
    <source>
        <dbReference type="ARBA" id="ARBA00022842"/>
    </source>
</evidence>
<dbReference type="InterPro" id="IPR000999">
    <property type="entry name" value="RNase_III_dom"/>
</dbReference>
<evidence type="ECO:0000256" key="14">
    <source>
        <dbReference type="SAM" id="MobiDB-lite"/>
    </source>
</evidence>
<dbReference type="SUPFAM" id="SSF69065">
    <property type="entry name" value="RNase III domain-like"/>
    <property type="match status" value="2"/>
</dbReference>
<evidence type="ECO:0000256" key="5">
    <source>
        <dbReference type="ARBA" id="ARBA00022741"/>
    </source>
</evidence>
<dbReference type="SMART" id="SM00358">
    <property type="entry name" value="DSRM"/>
    <property type="match status" value="2"/>
</dbReference>
<dbReference type="FunFam" id="3.30.160.380:FF:000001">
    <property type="entry name" value="Endoribonuclease dicer-like 1"/>
    <property type="match status" value="1"/>
</dbReference>
<dbReference type="EMBL" id="CM001887">
    <property type="protein sequence ID" value="EOY29629.1"/>
    <property type="molecule type" value="Genomic_DNA"/>
</dbReference>
<dbReference type="GO" id="GO:0010267">
    <property type="term" value="P:ta-siRNA processing"/>
    <property type="evidence" value="ECO:0007669"/>
    <property type="project" value="UniProtKB-ARBA"/>
</dbReference>
<feature type="domain" description="RNase III" evidence="16">
    <location>
        <begin position="1065"/>
        <end position="1209"/>
    </location>
</feature>
<dbReference type="InterPro" id="IPR014001">
    <property type="entry name" value="Helicase_ATP-bd"/>
</dbReference>
<dbReference type="GO" id="GO:0005524">
    <property type="term" value="F:ATP binding"/>
    <property type="evidence" value="ECO:0007669"/>
    <property type="project" value="UniProtKB-KW"/>
</dbReference>
<evidence type="ECO:0000259" key="19">
    <source>
        <dbReference type="PROSITE" id="PS51194"/>
    </source>
</evidence>
<evidence type="ECO:0000256" key="12">
    <source>
        <dbReference type="ARBA" id="ARBA00035116"/>
    </source>
</evidence>
<dbReference type="STRING" id="3641.A0A061GR83"/>
<dbReference type="PROSITE" id="PS51327">
    <property type="entry name" value="DICER_DSRBF"/>
    <property type="match status" value="1"/>
</dbReference>
<dbReference type="Gene3D" id="3.30.160.20">
    <property type="match status" value="1"/>
</dbReference>